<comment type="subcellular location">
    <subcellularLocation>
        <location evidence="1">Membrane</location>
        <topology evidence="1">Multi-pass membrane protein</topology>
    </subcellularLocation>
</comment>
<dbReference type="GO" id="GO:0016020">
    <property type="term" value="C:membrane"/>
    <property type="evidence" value="ECO:0007669"/>
    <property type="project" value="UniProtKB-SubCell"/>
</dbReference>
<protein>
    <recommendedName>
        <fullName evidence="5">NarX-like N-terminal domain-containing protein</fullName>
    </recommendedName>
</protein>
<accession>A0A4Y4CXC6</accession>
<evidence type="ECO:0000313" key="6">
    <source>
        <dbReference type="EMBL" id="GEC96986.1"/>
    </source>
</evidence>
<sequence length="259" mass="28131">MQRRDFLIFAAASGLLSGTAAPVAGTALSLPVAINKSGRLRMLSLRGAKAWLLLVQGVLPERAKSILAQSLASFEQILGELKTLQPGDDIRGLAQTLDQEWRAYRPLLADVRADPKAVWTHSEAVLAAAQALTVAYEKAAGTSSGKLVNLSGRQRMLSQRMAKAYLFRQMGVNTAEAGSMLDAAMKEFAKAHDDLKAAPQSTAQIKSELALVEQQWFFFQNALQMRAATDRVKAASDVGTTSERILEQMDLVVGLYERL</sequence>
<dbReference type="InterPro" id="IPR029095">
    <property type="entry name" value="NarX-like_N"/>
</dbReference>
<keyword evidence="3" id="KW-1133">Transmembrane helix</keyword>
<organism evidence="6 7">
    <name type="scientific">Zoogloea ramigera</name>
    <dbReference type="NCBI Taxonomy" id="350"/>
    <lineage>
        <taxon>Bacteria</taxon>
        <taxon>Pseudomonadati</taxon>
        <taxon>Pseudomonadota</taxon>
        <taxon>Betaproteobacteria</taxon>
        <taxon>Rhodocyclales</taxon>
        <taxon>Zoogloeaceae</taxon>
        <taxon>Zoogloea</taxon>
    </lineage>
</organism>
<feature type="domain" description="NarX-like N-terminal" evidence="5">
    <location>
        <begin position="143"/>
        <end position="223"/>
    </location>
</feature>
<dbReference type="OrthoDB" id="952521at2"/>
<dbReference type="AlphaFoldDB" id="A0A4Y4CXC6"/>
<comment type="caution">
    <text evidence="6">The sequence shown here is derived from an EMBL/GenBank/DDBJ whole genome shotgun (WGS) entry which is preliminary data.</text>
</comment>
<dbReference type="Pfam" id="PF13675">
    <property type="entry name" value="PilJ"/>
    <property type="match status" value="2"/>
</dbReference>
<proteinExistence type="predicted"/>
<keyword evidence="4" id="KW-0472">Membrane</keyword>
<dbReference type="RefSeq" id="WP_141353856.1">
    <property type="nucleotide sequence ID" value="NZ_BJNV01000060.1"/>
</dbReference>
<keyword evidence="2" id="KW-0812">Transmembrane</keyword>
<gene>
    <name evidence="6" type="ORF">ZRA01_30590</name>
</gene>
<feature type="domain" description="NarX-like N-terminal" evidence="5">
    <location>
        <begin position="32"/>
        <end position="124"/>
    </location>
</feature>
<dbReference type="Proteomes" id="UP000318422">
    <property type="component" value="Unassembled WGS sequence"/>
</dbReference>
<reference evidence="6 7" key="1">
    <citation type="submission" date="2019-06" db="EMBL/GenBank/DDBJ databases">
        <title>Whole genome shotgun sequence of Zoogloea ramigera NBRC 15342.</title>
        <authorList>
            <person name="Hosoyama A."/>
            <person name="Uohara A."/>
            <person name="Ohji S."/>
            <person name="Ichikawa N."/>
        </authorList>
    </citation>
    <scope>NUCLEOTIDE SEQUENCE [LARGE SCALE GENOMIC DNA]</scope>
    <source>
        <strain evidence="6 7">NBRC 15342</strain>
    </source>
</reference>
<evidence type="ECO:0000256" key="2">
    <source>
        <dbReference type="ARBA" id="ARBA00022692"/>
    </source>
</evidence>
<dbReference type="EMBL" id="BJNV01000060">
    <property type="protein sequence ID" value="GEC96986.1"/>
    <property type="molecule type" value="Genomic_DNA"/>
</dbReference>
<name>A0A4Y4CXC6_ZOORA</name>
<evidence type="ECO:0000313" key="7">
    <source>
        <dbReference type="Proteomes" id="UP000318422"/>
    </source>
</evidence>
<evidence type="ECO:0000256" key="3">
    <source>
        <dbReference type="ARBA" id="ARBA00022989"/>
    </source>
</evidence>
<keyword evidence="7" id="KW-1185">Reference proteome</keyword>
<evidence type="ECO:0000256" key="4">
    <source>
        <dbReference type="ARBA" id="ARBA00023136"/>
    </source>
</evidence>
<evidence type="ECO:0000259" key="5">
    <source>
        <dbReference type="Pfam" id="PF13675"/>
    </source>
</evidence>
<evidence type="ECO:0000256" key="1">
    <source>
        <dbReference type="ARBA" id="ARBA00004141"/>
    </source>
</evidence>